<keyword evidence="1" id="KW-0812">Transmembrane</keyword>
<name>A0ABS5MDD3_9BACI</name>
<comment type="caution">
    <text evidence="2">The sequence shown here is derived from an EMBL/GenBank/DDBJ whole genome shotgun (WGS) entry which is preliminary data.</text>
</comment>
<evidence type="ECO:0000313" key="3">
    <source>
        <dbReference type="Proteomes" id="UP000681870"/>
    </source>
</evidence>
<feature type="transmembrane region" description="Helical" evidence="1">
    <location>
        <begin position="98"/>
        <end position="120"/>
    </location>
</feature>
<dbReference type="Pfam" id="PF13789">
    <property type="entry name" value="DUF4181"/>
    <property type="match status" value="1"/>
</dbReference>
<sequence length="250" mass="29845">MIRDIIIFVIIVSVILNVVKFIIRKLFAIPSDWGGYQPINNTHKWGRRIFSLLFVLSIFAFIFEIGYGFIYIIIGSLFALSIFEACMEWIYEPEEKQYIISIIESSAFAVMFIGILIISLQTLTFEEALKEYGYIDIDSVEQIEVQNVAWNEEEKELWNKTTVKREVMIDDPKLIREIFHELHELKYRERPIHHENRDNYYRLSIKGKSNFDITVYDKCIAFYLADYQSYRILDENSMYEFLEEMELGWE</sequence>
<accession>A0ABS5MDD3</accession>
<evidence type="ECO:0000313" key="2">
    <source>
        <dbReference type="EMBL" id="MBS3680329.1"/>
    </source>
</evidence>
<dbReference type="Proteomes" id="UP000681870">
    <property type="component" value="Unassembled WGS sequence"/>
</dbReference>
<keyword evidence="1" id="KW-1133">Transmembrane helix</keyword>
<reference evidence="2 3" key="1">
    <citation type="submission" date="2021-05" db="EMBL/GenBank/DDBJ databases">
        <title>Ornithinibacillus massiliensis sp. nov.</title>
        <authorList>
            <person name="Iwaza R."/>
            <person name="Lagier J.-C."/>
            <person name="Raoult D."/>
        </authorList>
    </citation>
    <scope>NUCLEOTIDE SEQUENCE [LARGE SCALE GENOMIC DNA]</scope>
    <source>
        <strain evidence="2 3">Marseille-P3601</strain>
    </source>
</reference>
<feature type="transmembrane region" description="Helical" evidence="1">
    <location>
        <begin position="69"/>
        <end position="91"/>
    </location>
</feature>
<keyword evidence="1" id="KW-0472">Membrane</keyword>
<dbReference type="EMBL" id="JAGXBY010000003">
    <property type="protein sequence ID" value="MBS3680329.1"/>
    <property type="molecule type" value="Genomic_DNA"/>
</dbReference>
<protein>
    <submittedName>
        <fullName evidence="2">DUF4181 domain-containing protein</fullName>
    </submittedName>
</protein>
<proteinExistence type="predicted"/>
<evidence type="ECO:0000256" key="1">
    <source>
        <dbReference type="SAM" id="Phobius"/>
    </source>
</evidence>
<dbReference type="RefSeq" id="WP_211741623.1">
    <property type="nucleotide sequence ID" value="NZ_JAGXBY010000003.1"/>
</dbReference>
<feature type="transmembrane region" description="Helical" evidence="1">
    <location>
        <begin position="6"/>
        <end position="24"/>
    </location>
</feature>
<organism evidence="2 3">
    <name type="scientific">Ornithinibacillus massiliensis</name>
    <dbReference type="NCBI Taxonomy" id="1944633"/>
    <lineage>
        <taxon>Bacteria</taxon>
        <taxon>Bacillati</taxon>
        <taxon>Bacillota</taxon>
        <taxon>Bacilli</taxon>
        <taxon>Bacillales</taxon>
        <taxon>Bacillaceae</taxon>
        <taxon>Ornithinibacillus</taxon>
    </lineage>
</organism>
<keyword evidence="3" id="KW-1185">Reference proteome</keyword>
<dbReference type="InterPro" id="IPR025441">
    <property type="entry name" value="DUF4181"/>
</dbReference>
<gene>
    <name evidence="2" type="ORF">KGF86_08885</name>
</gene>